<feature type="active site" description="Proton acceptor" evidence="4">
    <location>
        <position position="162"/>
    </location>
</feature>
<dbReference type="OrthoDB" id="9069616at2"/>
<keyword evidence="2 4" id="KW-0808">Transferase</keyword>
<evidence type="ECO:0000256" key="3">
    <source>
        <dbReference type="ARBA" id="ARBA00023115"/>
    </source>
</evidence>
<sequence>MTFRQPIPFFKRVFNALRPFSMSNEESLLEAIRDDYGVLRVTESEGYRFLYFGEQTEQSCCFEADPAWLEYDYTRAMLLALYWQNRPQQVTLLGLGGGSLANCLLKHFQPQQVTAVELRPAVVDAGRKWLGLSEDPRLEIKIGCAEQYINESPASCDLLFVDLYMEGGISRLQLQAEFFQRCHRALRPGGLLVINQWQLGNTGNPYAGRMLEQLFGDKYLQVPVEEGNILLFIPASGQLFLEKLALRSWADDLEAQLGYSLRPYIEALRRASDAPVID</sequence>
<proteinExistence type="inferred from homology"/>
<keyword evidence="3 4" id="KW-0620">Polyamine biosynthesis</keyword>
<dbReference type="PROSITE" id="PS51006">
    <property type="entry name" value="PABS_2"/>
    <property type="match status" value="1"/>
</dbReference>
<protein>
    <submittedName>
        <fullName evidence="6">Methyltransferase domain-containing protein</fullName>
    </submittedName>
</protein>
<dbReference type="PANTHER" id="PTHR43317:SF1">
    <property type="entry name" value="THERMOSPERMINE SYNTHASE ACAULIS5"/>
    <property type="match status" value="1"/>
</dbReference>
<evidence type="ECO:0000256" key="4">
    <source>
        <dbReference type="PROSITE-ProRule" id="PRU00354"/>
    </source>
</evidence>
<evidence type="ECO:0000313" key="6">
    <source>
        <dbReference type="EMBL" id="KAA0693419.1"/>
    </source>
</evidence>
<evidence type="ECO:0000256" key="1">
    <source>
        <dbReference type="ARBA" id="ARBA00007867"/>
    </source>
</evidence>
<dbReference type="GO" id="GO:0008168">
    <property type="term" value="F:methyltransferase activity"/>
    <property type="evidence" value="ECO:0007669"/>
    <property type="project" value="UniProtKB-KW"/>
</dbReference>
<reference evidence="6 7" key="1">
    <citation type="submission" date="2018-07" db="EMBL/GenBank/DDBJ databases">
        <title>Pseudomonas laoshanensis sp. nov., isolated from soil.</title>
        <authorList>
            <person name="Sun J."/>
            <person name="Yu L."/>
            <person name="Wang M."/>
            <person name="Zhang C."/>
        </authorList>
    </citation>
    <scope>NUCLEOTIDE SEQUENCE [LARGE SCALE GENOMIC DNA]</scope>
    <source>
        <strain evidence="6 7">Y22</strain>
    </source>
</reference>
<dbReference type="AlphaFoldDB" id="A0A7V7KUF0"/>
<gene>
    <name evidence="6" type="ORF">DT594_13545</name>
</gene>
<evidence type="ECO:0000313" key="7">
    <source>
        <dbReference type="Proteomes" id="UP000463138"/>
    </source>
</evidence>
<dbReference type="Gene3D" id="3.40.50.150">
    <property type="entry name" value="Vaccinia Virus protein VP39"/>
    <property type="match status" value="1"/>
</dbReference>
<dbReference type="PANTHER" id="PTHR43317">
    <property type="entry name" value="THERMOSPERMINE SYNTHASE ACAULIS5"/>
    <property type="match status" value="1"/>
</dbReference>
<dbReference type="SUPFAM" id="SSF53335">
    <property type="entry name" value="S-adenosyl-L-methionine-dependent methyltransferases"/>
    <property type="match status" value="1"/>
</dbReference>
<dbReference type="Pfam" id="PF01564">
    <property type="entry name" value="Spermine_synth"/>
    <property type="match status" value="1"/>
</dbReference>
<dbReference type="GO" id="GO:0006596">
    <property type="term" value="P:polyamine biosynthetic process"/>
    <property type="evidence" value="ECO:0007669"/>
    <property type="project" value="UniProtKB-UniRule"/>
</dbReference>
<dbReference type="InterPro" id="IPR029063">
    <property type="entry name" value="SAM-dependent_MTases_sf"/>
</dbReference>
<dbReference type="CDD" id="cd02440">
    <property type="entry name" value="AdoMet_MTases"/>
    <property type="match status" value="1"/>
</dbReference>
<dbReference type="InterPro" id="IPR030374">
    <property type="entry name" value="PABS"/>
</dbReference>
<comment type="caution">
    <text evidence="6">The sequence shown here is derived from an EMBL/GenBank/DDBJ whole genome shotgun (WGS) entry which is preliminary data.</text>
</comment>
<feature type="domain" description="PABS" evidence="5">
    <location>
        <begin position="6"/>
        <end position="237"/>
    </location>
</feature>
<organism evidence="6 7">
    <name type="scientific">Halopseudomonas laoshanensis</name>
    <dbReference type="NCBI Taxonomy" id="2268758"/>
    <lineage>
        <taxon>Bacteria</taxon>
        <taxon>Pseudomonadati</taxon>
        <taxon>Pseudomonadota</taxon>
        <taxon>Gammaproteobacteria</taxon>
        <taxon>Pseudomonadales</taxon>
        <taxon>Pseudomonadaceae</taxon>
        <taxon>Halopseudomonas</taxon>
    </lineage>
</organism>
<dbReference type="Proteomes" id="UP000463138">
    <property type="component" value="Unassembled WGS sequence"/>
</dbReference>
<comment type="similarity">
    <text evidence="1">Belongs to the spermidine/spermine synthase family.</text>
</comment>
<dbReference type="EMBL" id="QOVF01000004">
    <property type="protein sequence ID" value="KAA0693419.1"/>
    <property type="molecule type" value="Genomic_DNA"/>
</dbReference>
<accession>A0A7V7KUF0</accession>
<dbReference type="GO" id="GO:0032259">
    <property type="term" value="P:methylation"/>
    <property type="evidence" value="ECO:0007669"/>
    <property type="project" value="UniProtKB-KW"/>
</dbReference>
<evidence type="ECO:0000259" key="5">
    <source>
        <dbReference type="PROSITE" id="PS51006"/>
    </source>
</evidence>
<name>A0A7V7KUF0_9GAMM</name>
<keyword evidence="7" id="KW-1185">Reference proteome</keyword>
<keyword evidence="6" id="KW-0489">Methyltransferase</keyword>
<evidence type="ECO:0000256" key="2">
    <source>
        <dbReference type="ARBA" id="ARBA00022679"/>
    </source>
</evidence>